<reference evidence="1" key="1">
    <citation type="submission" date="2014-12" db="EMBL/GenBank/DDBJ databases">
        <title>Parallel Evolution in Life History Adaptation Evident in the Tissue-Specific Poeciliopsis prolifica transcriptome.</title>
        <authorList>
            <person name="Jue N.K."/>
            <person name="Foley R.J."/>
            <person name="Obergfell C."/>
            <person name="Reznick D.N."/>
            <person name="O'Neill R.J."/>
            <person name="O'Neill M.J."/>
        </authorList>
    </citation>
    <scope>NUCLEOTIDE SEQUENCE</scope>
</reference>
<name>A0A0S7EN57_9TELE</name>
<dbReference type="AlphaFoldDB" id="A0A0S7EN57"/>
<gene>
    <name evidence="1" type="primary">PPUP9222</name>
</gene>
<evidence type="ECO:0000313" key="1">
    <source>
        <dbReference type="EMBL" id="JAO05192.1"/>
    </source>
</evidence>
<protein>
    <submittedName>
        <fullName evidence="1">PPUP9222</fullName>
    </submittedName>
</protein>
<accession>A0A0S7EN57</accession>
<sequence length="123" mass="13896">MLFYLSRSSCVERERSCALCAKTMNVFVASPIRKGGSPPQQLLKSSLPQTHTQKLARNGGRRGGKIWACLFRYRTTEMLQDSISNTLEFVASKWEEDTSRTDFKMERGPTSDGFPQDLTCIPL</sequence>
<organism evidence="1">
    <name type="scientific">Poeciliopsis prolifica</name>
    <name type="common">blackstripe livebearer</name>
    <dbReference type="NCBI Taxonomy" id="188132"/>
    <lineage>
        <taxon>Eukaryota</taxon>
        <taxon>Metazoa</taxon>
        <taxon>Chordata</taxon>
        <taxon>Craniata</taxon>
        <taxon>Vertebrata</taxon>
        <taxon>Euteleostomi</taxon>
        <taxon>Actinopterygii</taxon>
        <taxon>Neopterygii</taxon>
        <taxon>Teleostei</taxon>
        <taxon>Neoteleostei</taxon>
        <taxon>Acanthomorphata</taxon>
        <taxon>Ovalentaria</taxon>
        <taxon>Atherinomorphae</taxon>
        <taxon>Cyprinodontiformes</taxon>
        <taxon>Poeciliidae</taxon>
        <taxon>Poeciliinae</taxon>
        <taxon>Poeciliopsis</taxon>
    </lineage>
</organism>
<dbReference type="EMBL" id="GBYX01476485">
    <property type="protein sequence ID" value="JAO05192.1"/>
    <property type="molecule type" value="Transcribed_RNA"/>
</dbReference>
<proteinExistence type="predicted"/>